<reference evidence="3 4" key="1">
    <citation type="submission" date="2020-02" db="EMBL/GenBank/DDBJ databases">
        <authorList>
            <person name="Dziuba M."/>
            <person name="Kuznetsov B."/>
            <person name="Mardanov A."/>
            <person name="Ravin N."/>
            <person name="Grouzdev D."/>
        </authorList>
    </citation>
    <scope>NUCLEOTIDE SEQUENCE [LARGE SCALE GENOMIC DNA]</scope>
    <source>
        <strain evidence="3 4">SpK</strain>
    </source>
</reference>
<keyword evidence="3" id="KW-0808">Transferase</keyword>
<dbReference type="InterPro" id="IPR050194">
    <property type="entry name" value="Glycosyltransferase_grp1"/>
</dbReference>
<name>A0A7C9UX19_9PROT</name>
<sequence length="417" mass="46051">MHILFLTENFPPETNAAATRVFERALYWVKWGHQVTIITSAPNFPQGKLHEGWKNAWYQTEMREGIRVVRVKTYISANEGFLRRTLDFVSFMVTAYGAGLFQRRPDVVVATSPQFFAAVGGWALAATRRLPFVFELGDLWPRSILAVGAMKDSLVIKTLERLELFLYRRSEAVAALTHAFKRDLTARGIPPEKIAVVINGVDLPRYAPRPRDGELSARWGLDGKFVVGYVGTHGMAHGLVNVLDAAERLRDDDRLRFLLVGAGAERQMLMDEAARRGLSNVVFGESQPKEMMPRVWSLCDVALVHLKDDPAFSEVIPSKIFEAQGMGLPILLVSPEGEASQVVVADRCGPWVPAGQPDALAQAVRHLAGDDASRQTFAAASLASAPSHSREVQAERMLAVLELAARRQGRQAGTIES</sequence>
<dbReference type="GO" id="GO:0016758">
    <property type="term" value="F:hexosyltransferase activity"/>
    <property type="evidence" value="ECO:0007669"/>
    <property type="project" value="TreeGrafter"/>
</dbReference>
<dbReference type="Gene3D" id="3.40.50.2000">
    <property type="entry name" value="Glycogen Phosphorylase B"/>
    <property type="match status" value="2"/>
</dbReference>
<dbReference type="CDD" id="cd03794">
    <property type="entry name" value="GT4_WbuB-like"/>
    <property type="match status" value="1"/>
</dbReference>
<dbReference type="Proteomes" id="UP000480684">
    <property type="component" value="Unassembled WGS sequence"/>
</dbReference>
<dbReference type="RefSeq" id="WP_163673545.1">
    <property type="nucleotide sequence ID" value="NZ_JAAIYP010000001.1"/>
</dbReference>
<evidence type="ECO:0000259" key="2">
    <source>
        <dbReference type="Pfam" id="PF13579"/>
    </source>
</evidence>
<comment type="caution">
    <text evidence="3">The sequence shown here is derived from an EMBL/GenBank/DDBJ whole genome shotgun (WGS) entry which is preliminary data.</text>
</comment>
<dbReference type="InterPro" id="IPR028098">
    <property type="entry name" value="Glyco_trans_4-like_N"/>
</dbReference>
<dbReference type="PANTHER" id="PTHR45947">
    <property type="entry name" value="SULFOQUINOVOSYL TRANSFERASE SQD2"/>
    <property type="match status" value="1"/>
</dbReference>
<evidence type="ECO:0000259" key="1">
    <source>
        <dbReference type="Pfam" id="PF00534"/>
    </source>
</evidence>
<dbReference type="SUPFAM" id="SSF53756">
    <property type="entry name" value="UDP-Glycosyltransferase/glycogen phosphorylase"/>
    <property type="match status" value="1"/>
</dbReference>
<organism evidence="3 4">
    <name type="scientific">Magnetospirillum aberrantis SpK</name>
    <dbReference type="NCBI Taxonomy" id="908842"/>
    <lineage>
        <taxon>Bacteria</taxon>
        <taxon>Pseudomonadati</taxon>
        <taxon>Pseudomonadota</taxon>
        <taxon>Alphaproteobacteria</taxon>
        <taxon>Rhodospirillales</taxon>
        <taxon>Rhodospirillaceae</taxon>
        <taxon>Magnetospirillum</taxon>
    </lineage>
</organism>
<dbReference type="AlphaFoldDB" id="A0A7C9UX19"/>
<dbReference type="Pfam" id="PF00534">
    <property type="entry name" value="Glycos_transf_1"/>
    <property type="match status" value="1"/>
</dbReference>
<gene>
    <name evidence="3" type="ORF">G4223_00190</name>
</gene>
<proteinExistence type="predicted"/>
<evidence type="ECO:0000313" key="4">
    <source>
        <dbReference type="Proteomes" id="UP000480684"/>
    </source>
</evidence>
<protein>
    <submittedName>
        <fullName evidence="3">Glycosyltransferase family 4 protein</fullName>
    </submittedName>
</protein>
<keyword evidence="4" id="KW-1185">Reference proteome</keyword>
<dbReference type="InterPro" id="IPR001296">
    <property type="entry name" value="Glyco_trans_1"/>
</dbReference>
<accession>A0A7C9UX19</accession>
<feature type="domain" description="Glycosyl transferase family 1" evidence="1">
    <location>
        <begin position="221"/>
        <end position="378"/>
    </location>
</feature>
<feature type="domain" description="Glycosyltransferase subfamily 4-like N-terminal" evidence="2">
    <location>
        <begin position="17"/>
        <end position="200"/>
    </location>
</feature>
<evidence type="ECO:0000313" key="3">
    <source>
        <dbReference type="EMBL" id="NFV78534.1"/>
    </source>
</evidence>
<dbReference type="EMBL" id="JAAIYP010000001">
    <property type="protein sequence ID" value="NFV78534.1"/>
    <property type="molecule type" value="Genomic_DNA"/>
</dbReference>
<dbReference type="Pfam" id="PF13579">
    <property type="entry name" value="Glyco_trans_4_4"/>
    <property type="match status" value="1"/>
</dbReference>
<dbReference type="PANTHER" id="PTHR45947:SF3">
    <property type="entry name" value="SULFOQUINOVOSYL TRANSFERASE SQD2"/>
    <property type="match status" value="1"/>
</dbReference>